<reference evidence="3 4" key="1">
    <citation type="journal article" date="2019" name="Int. J. Syst. Evol. Microbiol.">
        <title>The Global Catalogue of Microorganisms (GCM) 10K type strain sequencing project: providing services to taxonomists for standard genome sequencing and annotation.</title>
        <authorList>
            <consortium name="The Broad Institute Genomics Platform"/>
            <consortium name="The Broad Institute Genome Sequencing Center for Infectious Disease"/>
            <person name="Wu L."/>
            <person name="Ma J."/>
        </authorList>
    </citation>
    <scope>NUCLEOTIDE SEQUENCE [LARGE SCALE GENOMIC DNA]</scope>
    <source>
        <strain evidence="3 4">PSRA2</strain>
    </source>
</reference>
<dbReference type="EMBL" id="JBHSXM010000001">
    <property type="protein sequence ID" value="MFC6836775.1"/>
    <property type="molecule type" value="Genomic_DNA"/>
</dbReference>
<evidence type="ECO:0000256" key="1">
    <source>
        <dbReference type="SAM" id="MobiDB-lite"/>
    </source>
</evidence>
<gene>
    <name evidence="3" type="ORF">ACFQHK_09650</name>
</gene>
<comment type="caution">
    <text evidence="3">The sequence shown here is derived from an EMBL/GenBank/DDBJ whole genome shotgun (WGS) entry which is preliminary data.</text>
</comment>
<dbReference type="RefSeq" id="WP_304448453.1">
    <property type="nucleotide sequence ID" value="NZ_JARRAH010000001.1"/>
</dbReference>
<name>A0ABD5U866_9EURY</name>
<proteinExistence type="predicted"/>
<evidence type="ECO:0000313" key="4">
    <source>
        <dbReference type="Proteomes" id="UP001596406"/>
    </source>
</evidence>
<protein>
    <recommendedName>
        <fullName evidence="5">CcmD family protein</fullName>
    </recommendedName>
</protein>
<dbReference type="InterPro" id="IPR058318">
    <property type="entry name" value="DUF8005"/>
</dbReference>
<dbReference type="Pfam" id="PF26027">
    <property type="entry name" value="DUF8005"/>
    <property type="match status" value="1"/>
</dbReference>
<feature type="region of interest" description="Disordered" evidence="1">
    <location>
        <begin position="46"/>
        <end position="68"/>
    </location>
</feature>
<evidence type="ECO:0008006" key="5">
    <source>
        <dbReference type="Google" id="ProtNLM"/>
    </source>
</evidence>
<keyword evidence="4" id="KW-1185">Reference proteome</keyword>
<feature type="compositionally biased region" description="Basic and acidic residues" evidence="1">
    <location>
        <begin position="47"/>
        <end position="68"/>
    </location>
</feature>
<keyword evidence="2" id="KW-1133">Transmembrane helix</keyword>
<dbReference type="Proteomes" id="UP001596406">
    <property type="component" value="Unassembled WGS sequence"/>
</dbReference>
<keyword evidence="2" id="KW-0812">Transmembrane</keyword>
<keyword evidence="2" id="KW-0472">Membrane</keyword>
<accession>A0ABD5U866</accession>
<evidence type="ECO:0000313" key="3">
    <source>
        <dbReference type="EMBL" id="MFC6836775.1"/>
    </source>
</evidence>
<dbReference type="AlphaFoldDB" id="A0ABD5U866"/>
<organism evidence="3 4">
    <name type="scientific">Halomarina ordinaria</name>
    <dbReference type="NCBI Taxonomy" id="3033939"/>
    <lineage>
        <taxon>Archaea</taxon>
        <taxon>Methanobacteriati</taxon>
        <taxon>Methanobacteriota</taxon>
        <taxon>Stenosarchaea group</taxon>
        <taxon>Halobacteria</taxon>
        <taxon>Halobacteriales</taxon>
        <taxon>Natronomonadaceae</taxon>
        <taxon>Halomarina</taxon>
    </lineage>
</organism>
<sequence>MSADVDPLLYLGGVTLLFFFWVYGIVAFVRDLRGRYLPALRQYRRGRAVEQEREEREREREERERQLY</sequence>
<feature type="transmembrane region" description="Helical" evidence="2">
    <location>
        <begin position="7"/>
        <end position="29"/>
    </location>
</feature>
<evidence type="ECO:0000256" key="2">
    <source>
        <dbReference type="SAM" id="Phobius"/>
    </source>
</evidence>